<keyword evidence="2" id="KW-1185">Reference proteome</keyword>
<dbReference type="Proteomes" id="UP000264800">
    <property type="component" value="Unplaced"/>
</dbReference>
<accession>A0A3Q3EKF4</accession>
<name>A0A3Q3EKF4_KRYMA</name>
<sequence length="200" mass="22274">FSCLFPVPQPPFTSPQLLSLSSLFSPIYTCLQLCNHSPVPTSTDHPLPLKPSHFPHFLAVLPVFHRLQDAWTLRVLLPEFHRLQDAWTLRVLLPEFHRLQDAWTLRVLLPVFHRLRDAWTLCPPCVSQAAGRLDSLSSLCFTGCRTPGLGGSLCEGPVTCPGPPPSFNCCRYSLLKRVQMMDGAQSAGSYSRMSCSLCSL</sequence>
<dbReference type="Ensembl" id="ENSKMAT00000002498.1">
    <property type="protein sequence ID" value="ENSKMAP00000002447.1"/>
    <property type="gene ID" value="ENSKMAG00000001871.1"/>
</dbReference>
<reference evidence="1" key="1">
    <citation type="submission" date="2025-08" db="UniProtKB">
        <authorList>
            <consortium name="Ensembl"/>
        </authorList>
    </citation>
    <scope>IDENTIFICATION</scope>
</reference>
<dbReference type="AlphaFoldDB" id="A0A3Q3EKF4"/>
<organism evidence="1 2">
    <name type="scientific">Kryptolebias marmoratus</name>
    <name type="common">Mangrove killifish</name>
    <name type="synonym">Rivulus marmoratus</name>
    <dbReference type="NCBI Taxonomy" id="37003"/>
    <lineage>
        <taxon>Eukaryota</taxon>
        <taxon>Metazoa</taxon>
        <taxon>Chordata</taxon>
        <taxon>Craniata</taxon>
        <taxon>Vertebrata</taxon>
        <taxon>Euteleostomi</taxon>
        <taxon>Actinopterygii</taxon>
        <taxon>Neopterygii</taxon>
        <taxon>Teleostei</taxon>
        <taxon>Neoteleostei</taxon>
        <taxon>Acanthomorphata</taxon>
        <taxon>Ovalentaria</taxon>
        <taxon>Atherinomorphae</taxon>
        <taxon>Cyprinodontiformes</taxon>
        <taxon>Rivulidae</taxon>
        <taxon>Kryptolebias</taxon>
    </lineage>
</organism>
<proteinExistence type="predicted"/>
<evidence type="ECO:0000313" key="1">
    <source>
        <dbReference type="Ensembl" id="ENSKMAP00000002447.1"/>
    </source>
</evidence>
<evidence type="ECO:0000313" key="2">
    <source>
        <dbReference type="Proteomes" id="UP000264800"/>
    </source>
</evidence>
<reference evidence="1" key="2">
    <citation type="submission" date="2025-09" db="UniProtKB">
        <authorList>
            <consortium name="Ensembl"/>
        </authorList>
    </citation>
    <scope>IDENTIFICATION</scope>
</reference>
<protein>
    <submittedName>
        <fullName evidence="1">Uncharacterized protein</fullName>
    </submittedName>
</protein>